<keyword evidence="8" id="KW-1185">Reference proteome</keyword>
<sequence length="422" mass="44991">MLDTAPRRTPRRVTPKTALLMWLATAGPGLAVMLADTDAGSLITAAQSGATWGYSLLLAQLVLIPIVFVVQELTVRLGLVTGKGHGELIRERFGTGWAWLSVSTLVLACAGAIVTEMSGIAGVGMMWGLPKWVGTLAVVAFLAIMVVTGSYRRVERVAIAVGLFELVFLVTMFLAGPDPHQIVRGLATFPIGNSDYMFLIAANIGAVVMPWMIFYQQSAVVDKGLTVKHLRIARWDTAVGSVITQLVMVGMLVTVAATLWAHGQQNASLNTVQDISDAITPHLGDFAGRVLFSLGMVGASLIAAIVASLTAAWGLGEVTGYKRSLEHSPREAPWFYAVFFVVILAGAMIVLSGVNLIQLNLWVQVMNALLLPTVLTFLYLLARKALSGRFRLAGAYRWIVLAIIAATAGLGVYSAVMGILGT</sequence>
<evidence type="ECO:0000256" key="5">
    <source>
        <dbReference type="ARBA" id="ARBA00023136"/>
    </source>
</evidence>
<evidence type="ECO:0000256" key="2">
    <source>
        <dbReference type="ARBA" id="ARBA00022448"/>
    </source>
</evidence>
<proteinExistence type="predicted"/>
<evidence type="ECO:0000256" key="1">
    <source>
        <dbReference type="ARBA" id="ARBA00004141"/>
    </source>
</evidence>
<dbReference type="GO" id="GO:0015086">
    <property type="term" value="F:cadmium ion transmembrane transporter activity"/>
    <property type="evidence" value="ECO:0007669"/>
    <property type="project" value="TreeGrafter"/>
</dbReference>
<organism evidence="7 8">
    <name type="scientific">Speluncibacter jeojiensis</name>
    <dbReference type="NCBI Taxonomy" id="2710754"/>
    <lineage>
        <taxon>Bacteria</taxon>
        <taxon>Bacillati</taxon>
        <taxon>Actinomycetota</taxon>
        <taxon>Actinomycetes</taxon>
        <taxon>Mycobacteriales</taxon>
        <taxon>Speluncibacteraceae</taxon>
        <taxon>Speluncibacter</taxon>
    </lineage>
</organism>
<dbReference type="PANTHER" id="PTHR11706:SF33">
    <property type="entry name" value="NATURAL RESISTANCE-ASSOCIATED MACROPHAGE PROTEIN 2"/>
    <property type="match status" value="1"/>
</dbReference>
<feature type="transmembrane region" description="Helical" evidence="6">
    <location>
        <begin position="361"/>
        <end position="382"/>
    </location>
</feature>
<comment type="subcellular location">
    <subcellularLocation>
        <location evidence="1">Membrane</location>
        <topology evidence="1">Multi-pass membrane protein</topology>
    </subcellularLocation>
</comment>
<dbReference type="GO" id="GO:0034755">
    <property type="term" value="P:iron ion transmembrane transport"/>
    <property type="evidence" value="ECO:0007669"/>
    <property type="project" value="TreeGrafter"/>
</dbReference>
<keyword evidence="5 6" id="KW-0472">Membrane</keyword>
<keyword evidence="3 6" id="KW-0812">Transmembrane</keyword>
<evidence type="ECO:0000313" key="8">
    <source>
        <dbReference type="Proteomes" id="UP001152755"/>
    </source>
</evidence>
<name>A0A9X4M4A5_9ACTN</name>
<comment type="caution">
    <text evidence="7">The sequence shown here is derived from an EMBL/GenBank/DDBJ whole genome shotgun (WGS) entry which is preliminary data.</text>
</comment>
<feature type="transmembrane region" description="Helical" evidence="6">
    <location>
        <begin position="196"/>
        <end position="214"/>
    </location>
</feature>
<feature type="transmembrane region" description="Helical" evidence="6">
    <location>
        <begin position="96"/>
        <end position="120"/>
    </location>
</feature>
<evidence type="ECO:0000256" key="6">
    <source>
        <dbReference type="SAM" id="Phobius"/>
    </source>
</evidence>
<feature type="transmembrane region" description="Helical" evidence="6">
    <location>
        <begin position="290"/>
        <end position="313"/>
    </location>
</feature>
<evidence type="ECO:0000313" key="7">
    <source>
        <dbReference type="EMBL" id="MDG3014161.1"/>
    </source>
</evidence>
<dbReference type="Pfam" id="PF01566">
    <property type="entry name" value="Nramp"/>
    <property type="match status" value="1"/>
</dbReference>
<accession>A0A9X4M4A5</accession>
<gene>
    <name evidence="7" type="ORF">NVS88_06285</name>
</gene>
<keyword evidence="4 6" id="KW-1133">Transmembrane helix</keyword>
<evidence type="ECO:0000256" key="4">
    <source>
        <dbReference type="ARBA" id="ARBA00022989"/>
    </source>
</evidence>
<dbReference type="EMBL" id="JANRHA010000003">
    <property type="protein sequence ID" value="MDG3014161.1"/>
    <property type="molecule type" value="Genomic_DNA"/>
</dbReference>
<feature type="transmembrane region" description="Helical" evidence="6">
    <location>
        <begin position="394"/>
        <end position="420"/>
    </location>
</feature>
<evidence type="ECO:0000256" key="3">
    <source>
        <dbReference type="ARBA" id="ARBA00022692"/>
    </source>
</evidence>
<feature type="transmembrane region" description="Helical" evidence="6">
    <location>
        <begin position="132"/>
        <end position="150"/>
    </location>
</feature>
<feature type="transmembrane region" description="Helical" evidence="6">
    <location>
        <begin position="235"/>
        <end position="261"/>
    </location>
</feature>
<dbReference type="InterPro" id="IPR001046">
    <property type="entry name" value="NRAMP_fam"/>
</dbReference>
<dbReference type="AlphaFoldDB" id="A0A9X4M4A5"/>
<protein>
    <submittedName>
        <fullName evidence="7">Divalent metal cation transporter</fullName>
    </submittedName>
</protein>
<dbReference type="Proteomes" id="UP001152755">
    <property type="component" value="Unassembled WGS sequence"/>
</dbReference>
<reference evidence="7" key="1">
    <citation type="submission" date="2022-08" db="EMBL/GenBank/DDBJ databases">
        <title>Genome analysis of Corynebacteriales strain.</title>
        <authorList>
            <person name="Lee S.D."/>
        </authorList>
    </citation>
    <scope>NUCLEOTIDE SEQUENCE</scope>
    <source>
        <strain evidence="7">D3-21</strain>
    </source>
</reference>
<dbReference type="PANTHER" id="PTHR11706">
    <property type="entry name" value="SOLUTE CARRIER PROTEIN FAMILY 11 MEMBER"/>
    <property type="match status" value="1"/>
</dbReference>
<dbReference type="GO" id="GO:0005384">
    <property type="term" value="F:manganese ion transmembrane transporter activity"/>
    <property type="evidence" value="ECO:0007669"/>
    <property type="project" value="TreeGrafter"/>
</dbReference>
<feature type="transmembrane region" description="Helical" evidence="6">
    <location>
        <begin position="334"/>
        <end position="355"/>
    </location>
</feature>
<keyword evidence="2" id="KW-0813">Transport</keyword>
<feature type="transmembrane region" description="Helical" evidence="6">
    <location>
        <begin position="157"/>
        <end position="176"/>
    </location>
</feature>
<feature type="transmembrane region" description="Helical" evidence="6">
    <location>
        <begin position="55"/>
        <end position="75"/>
    </location>
</feature>
<dbReference type="GO" id="GO:0005886">
    <property type="term" value="C:plasma membrane"/>
    <property type="evidence" value="ECO:0007669"/>
    <property type="project" value="TreeGrafter"/>
</dbReference>